<comment type="function">
    <text evidence="3">Lytic transglycosylase with a strong preference for naked glycan strands that lack stem peptides.</text>
</comment>
<sequence>MGGVLLAACAQSSVVTRNSEGPSTSRQASLPHDRSATTRRVASIRKHSPFVARSDAAATPSASHGIASFYSEGTRTASGEKFDASQLTAAHPTLPFGTKLRVTNVATGQAVTVRVNDRGPYVPGRIVDVSYSAAETLGMVDGGLARVKLDVVQ</sequence>
<gene>
    <name evidence="3" type="primary">rlpA</name>
    <name evidence="7" type="ORF">KMZ93_15755</name>
</gene>
<feature type="domain" description="RlpA-like protein double-psi beta-barrel" evidence="6">
    <location>
        <begin position="63"/>
        <end position="148"/>
    </location>
</feature>
<dbReference type="GO" id="GO:0008932">
    <property type="term" value="F:lytic endotransglycosylase activity"/>
    <property type="evidence" value="ECO:0007669"/>
    <property type="project" value="UniProtKB-UniRule"/>
</dbReference>
<dbReference type="EMBL" id="CP076136">
    <property type="protein sequence ID" value="QWG21468.1"/>
    <property type="molecule type" value="Genomic_DNA"/>
</dbReference>
<organism evidence="7 8">
    <name type="scientific">Bradyrhizobium sediminis</name>
    <dbReference type="NCBI Taxonomy" id="2840469"/>
    <lineage>
        <taxon>Bacteria</taxon>
        <taxon>Pseudomonadati</taxon>
        <taxon>Pseudomonadota</taxon>
        <taxon>Alphaproteobacteria</taxon>
        <taxon>Hyphomicrobiales</taxon>
        <taxon>Nitrobacteraceae</taxon>
        <taxon>Bradyrhizobium</taxon>
    </lineage>
</organism>
<evidence type="ECO:0000313" key="8">
    <source>
        <dbReference type="Proteomes" id="UP000676951"/>
    </source>
</evidence>
<feature type="region of interest" description="Disordered" evidence="5">
    <location>
        <begin position="15"/>
        <end position="45"/>
    </location>
</feature>
<dbReference type="GO" id="GO:0000270">
    <property type="term" value="P:peptidoglycan metabolic process"/>
    <property type="evidence" value="ECO:0007669"/>
    <property type="project" value="UniProtKB-UniRule"/>
</dbReference>
<dbReference type="InterPro" id="IPR009009">
    <property type="entry name" value="RlpA-like_DPBB"/>
</dbReference>
<keyword evidence="1 3" id="KW-0456">Lyase</keyword>
<dbReference type="GO" id="GO:0071555">
    <property type="term" value="P:cell wall organization"/>
    <property type="evidence" value="ECO:0007669"/>
    <property type="project" value="UniProtKB-KW"/>
</dbReference>
<evidence type="ECO:0000256" key="5">
    <source>
        <dbReference type="SAM" id="MobiDB-lite"/>
    </source>
</evidence>
<accession>A0A975NU76</accession>
<evidence type="ECO:0000256" key="1">
    <source>
        <dbReference type="ARBA" id="ARBA00023239"/>
    </source>
</evidence>
<evidence type="ECO:0000256" key="2">
    <source>
        <dbReference type="ARBA" id="ARBA00023316"/>
    </source>
</evidence>
<dbReference type="HAMAP" id="MF_02071">
    <property type="entry name" value="RlpA"/>
    <property type="match status" value="1"/>
</dbReference>
<dbReference type="PANTHER" id="PTHR34183">
    <property type="entry name" value="ENDOLYTIC PEPTIDOGLYCAN TRANSGLYCOSYLASE RLPA"/>
    <property type="match status" value="1"/>
</dbReference>
<dbReference type="RefSeq" id="WP_215602191.1">
    <property type="nucleotide sequence ID" value="NZ_CP076136.1"/>
</dbReference>
<dbReference type="Gene3D" id="2.40.40.10">
    <property type="entry name" value="RlpA-like domain"/>
    <property type="match status" value="1"/>
</dbReference>
<proteinExistence type="inferred from homology"/>
<dbReference type="AlphaFoldDB" id="A0A975NU76"/>
<evidence type="ECO:0000256" key="3">
    <source>
        <dbReference type="HAMAP-Rule" id="MF_02071"/>
    </source>
</evidence>
<dbReference type="SUPFAM" id="SSF50685">
    <property type="entry name" value="Barwin-like endoglucanases"/>
    <property type="match status" value="1"/>
</dbReference>
<protein>
    <recommendedName>
        <fullName evidence="3">Endolytic peptidoglycan transglycosylase RlpA</fullName>
        <ecNumber evidence="3">4.2.2.-</ecNumber>
    </recommendedName>
</protein>
<dbReference type="EC" id="4.2.2.-" evidence="3"/>
<evidence type="ECO:0000256" key="4">
    <source>
        <dbReference type="RuleBase" id="RU003495"/>
    </source>
</evidence>
<dbReference type="InterPro" id="IPR034718">
    <property type="entry name" value="RlpA"/>
</dbReference>
<comment type="similarity">
    <text evidence="3 4">Belongs to the RlpA family.</text>
</comment>
<dbReference type="CDD" id="cd22268">
    <property type="entry name" value="DPBB_RlpA-like"/>
    <property type="match status" value="1"/>
</dbReference>
<dbReference type="Proteomes" id="UP000676951">
    <property type="component" value="Chromosome"/>
</dbReference>
<evidence type="ECO:0000259" key="6">
    <source>
        <dbReference type="Pfam" id="PF03330"/>
    </source>
</evidence>
<feature type="compositionally biased region" description="Polar residues" evidence="5">
    <location>
        <begin position="15"/>
        <end position="28"/>
    </location>
</feature>
<dbReference type="NCBIfam" id="TIGR00413">
    <property type="entry name" value="rlpA"/>
    <property type="match status" value="1"/>
</dbReference>
<dbReference type="Pfam" id="PF03330">
    <property type="entry name" value="DPBB_1"/>
    <property type="match status" value="1"/>
</dbReference>
<dbReference type="InterPro" id="IPR036908">
    <property type="entry name" value="RlpA-like_sf"/>
</dbReference>
<keyword evidence="8" id="KW-1185">Reference proteome</keyword>
<dbReference type="PANTHER" id="PTHR34183:SF1">
    <property type="entry name" value="ENDOLYTIC PEPTIDOGLYCAN TRANSGLYCOSYLASE RLPA"/>
    <property type="match status" value="1"/>
</dbReference>
<reference evidence="7 8" key="1">
    <citation type="submission" date="2021-06" db="EMBL/GenBank/DDBJ databases">
        <title>Bradyrhizobium sp. S2-11-4 Genome sequencing.</title>
        <authorList>
            <person name="Jin L."/>
        </authorList>
    </citation>
    <scope>NUCLEOTIDE SEQUENCE [LARGE SCALE GENOMIC DNA]</scope>
    <source>
        <strain evidence="7 8">S2-11-4</strain>
    </source>
</reference>
<keyword evidence="2 3" id="KW-0961">Cell wall biogenesis/degradation</keyword>
<name>A0A975NU76_9BRAD</name>
<evidence type="ECO:0000313" key="7">
    <source>
        <dbReference type="EMBL" id="QWG21468.1"/>
    </source>
</evidence>
<dbReference type="InterPro" id="IPR012997">
    <property type="entry name" value="RplA"/>
</dbReference>